<protein>
    <recommendedName>
        <fullName evidence="4">L1 transposable element RRM domain-containing protein</fullName>
    </recommendedName>
</protein>
<dbReference type="GO" id="GO:1990904">
    <property type="term" value="C:ribonucleoprotein complex"/>
    <property type="evidence" value="ECO:0007669"/>
    <property type="project" value="UniProtKB-KW"/>
</dbReference>
<comment type="similarity">
    <text evidence="1">Belongs to the bacterial ribosomal protein bL33 family.</text>
</comment>
<dbReference type="InterPro" id="IPR038584">
    <property type="entry name" value="Ribosomal_bL33_sf"/>
</dbReference>
<dbReference type="Proteomes" id="UP000694415">
    <property type="component" value="Unplaced"/>
</dbReference>
<dbReference type="Pfam" id="PF02994">
    <property type="entry name" value="Transposase_22"/>
    <property type="match status" value="1"/>
</dbReference>
<evidence type="ECO:0000259" key="4">
    <source>
        <dbReference type="Pfam" id="PF02994"/>
    </source>
</evidence>
<evidence type="ECO:0000313" key="5">
    <source>
        <dbReference type="Ensembl" id="ENSMSIP00000005821.1"/>
    </source>
</evidence>
<organism evidence="5 6">
    <name type="scientific">Mus spicilegus</name>
    <name type="common">Mound-building mouse</name>
    <dbReference type="NCBI Taxonomy" id="10103"/>
    <lineage>
        <taxon>Eukaryota</taxon>
        <taxon>Metazoa</taxon>
        <taxon>Chordata</taxon>
        <taxon>Craniata</taxon>
        <taxon>Vertebrata</taxon>
        <taxon>Euteleostomi</taxon>
        <taxon>Mammalia</taxon>
        <taxon>Eutheria</taxon>
        <taxon>Euarchontoglires</taxon>
        <taxon>Glires</taxon>
        <taxon>Rodentia</taxon>
        <taxon>Myomorpha</taxon>
        <taxon>Muroidea</taxon>
        <taxon>Muridae</taxon>
        <taxon>Murinae</taxon>
        <taxon>Mus</taxon>
        <taxon>Mus</taxon>
    </lineage>
</organism>
<dbReference type="Gene3D" id="2.20.28.120">
    <property type="entry name" value="Ribosomal protein L33"/>
    <property type="match status" value="1"/>
</dbReference>
<keyword evidence="2" id="KW-0689">Ribosomal protein</keyword>
<sequence length="68" mass="7750">MLPSAVSFAKSKSKSILVRLVSQTKTGFSFIPKRNKILKAVREKCQVTYKGRPIRMSPDFTTETMKTR</sequence>
<feature type="domain" description="L1 transposable element RRM" evidence="4">
    <location>
        <begin position="28"/>
        <end position="59"/>
    </location>
</feature>
<proteinExistence type="inferred from homology"/>
<evidence type="ECO:0000256" key="3">
    <source>
        <dbReference type="ARBA" id="ARBA00023274"/>
    </source>
</evidence>
<reference evidence="5" key="2">
    <citation type="submission" date="2025-09" db="UniProtKB">
        <authorList>
            <consortium name="Ensembl"/>
        </authorList>
    </citation>
    <scope>IDENTIFICATION</scope>
</reference>
<dbReference type="GO" id="GO:0005840">
    <property type="term" value="C:ribosome"/>
    <property type="evidence" value="ECO:0007669"/>
    <property type="project" value="UniProtKB-KW"/>
</dbReference>
<evidence type="ECO:0000313" key="6">
    <source>
        <dbReference type="Proteomes" id="UP000694415"/>
    </source>
</evidence>
<keyword evidence="6" id="KW-1185">Reference proteome</keyword>
<accession>A0A8C6GHA2</accession>
<reference evidence="5" key="1">
    <citation type="submission" date="2025-08" db="UniProtKB">
        <authorList>
            <consortium name="Ensembl"/>
        </authorList>
    </citation>
    <scope>IDENTIFICATION</scope>
</reference>
<keyword evidence="3" id="KW-0687">Ribonucleoprotein</keyword>
<dbReference type="Ensembl" id="ENSMSIT00000007362.1">
    <property type="protein sequence ID" value="ENSMSIP00000005821.1"/>
    <property type="gene ID" value="ENSMSIG00000005253.1"/>
</dbReference>
<name>A0A8C6GHA2_MUSSI</name>
<dbReference type="InterPro" id="IPR043636">
    <property type="entry name" value="L1_RRM_dom"/>
</dbReference>
<evidence type="ECO:0000256" key="1">
    <source>
        <dbReference type="ARBA" id="ARBA00007596"/>
    </source>
</evidence>
<dbReference type="AlphaFoldDB" id="A0A8C6GHA2"/>
<evidence type="ECO:0000256" key="2">
    <source>
        <dbReference type="ARBA" id="ARBA00022980"/>
    </source>
</evidence>